<evidence type="ECO:0000313" key="2">
    <source>
        <dbReference type="EMBL" id="KAF6831918.1"/>
    </source>
</evidence>
<sequence length="329" mass="36167">MPGQAGLDRIAPPAPPAPHLPLSPPRGAHVRMQERRVVDIHKPRNRVSGLPNLPICVCAADALTLGGYMTPTYFIVTLSFDLRPSSGEQVQSISLRLESMSQWQLRHITAQHNAAQHSTTEHRQKLHRPARRSRSTYPFQLSYELRVRFPVTSTAQSQQCDQSGVSLSRTRPWPLNAGGSRKGPVQVPCSWGPIRQASRSLERFVHGNRQALIRSGCRMPATPDNSALPLRDSCILPGWEAHNGTGQERSTTSVPGRSGEWEPETATPLVRPPPDVRSDPPRPDMDSDFFVAHHCSLTTAQALLHTPGTDVGWDAQTNQGENTSPCPPS</sequence>
<dbReference type="Proteomes" id="UP000654918">
    <property type="component" value="Unassembled WGS sequence"/>
</dbReference>
<keyword evidence="3" id="KW-1185">Reference proteome</keyword>
<feature type="compositionally biased region" description="Basic residues" evidence="1">
    <location>
        <begin position="124"/>
        <end position="133"/>
    </location>
</feature>
<feature type="compositionally biased region" description="Pro residues" evidence="1">
    <location>
        <begin position="12"/>
        <end position="24"/>
    </location>
</feature>
<feature type="region of interest" description="Disordered" evidence="1">
    <location>
        <begin position="1"/>
        <end position="26"/>
    </location>
</feature>
<name>A0A8H6NGF4_9PEZI</name>
<dbReference type="AlphaFoldDB" id="A0A8H6NGF4"/>
<accession>A0A8H6NGF4</accession>
<feature type="region of interest" description="Disordered" evidence="1">
    <location>
        <begin position="110"/>
        <end position="133"/>
    </location>
</feature>
<feature type="compositionally biased region" description="Polar residues" evidence="1">
    <location>
        <begin position="244"/>
        <end position="255"/>
    </location>
</feature>
<feature type="compositionally biased region" description="Polar residues" evidence="1">
    <location>
        <begin position="315"/>
        <end position="329"/>
    </location>
</feature>
<feature type="region of interest" description="Disordered" evidence="1">
    <location>
        <begin position="308"/>
        <end position="329"/>
    </location>
</feature>
<protein>
    <submittedName>
        <fullName evidence="2">Uncharacterized protein</fullName>
    </submittedName>
</protein>
<organism evidence="2 3">
    <name type="scientific">Colletotrichum plurivorum</name>
    <dbReference type="NCBI Taxonomy" id="2175906"/>
    <lineage>
        <taxon>Eukaryota</taxon>
        <taxon>Fungi</taxon>
        <taxon>Dikarya</taxon>
        <taxon>Ascomycota</taxon>
        <taxon>Pezizomycotina</taxon>
        <taxon>Sordariomycetes</taxon>
        <taxon>Hypocreomycetidae</taxon>
        <taxon>Glomerellales</taxon>
        <taxon>Glomerellaceae</taxon>
        <taxon>Colletotrichum</taxon>
        <taxon>Colletotrichum orchidearum species complex</taxon>
    </lineage>
</organism>
<gene>
    <name evidence="2" type="ORF">CPLU01_06435</name>
</gene>
<evidence type="ECO:0000313" key="3">
    <source>
        <dbReference type="Proteomes" id="UP000654918"/>
    </source>
</evidence>
<dbReference type="EMBL" id="WIGO01000075">
    <property type="protein sequence ID" value="KAF6831918.1"/>
    <property type="molecule type" value="Genomic_DNA"/>
</dbReference>
<feature type="region of interest" description="Disordered" evidence="1">
    <location>
        <begin position="158"/>
        <end position="188"/>
    </location>
</feature>
<comment type="caution">
    <text evidence="2">The sequence shown here is derived from an EMBL/GenBank/DDBJ whole genome shotgun (WGS) entry which is preliminary data.</text>
</comment>
<feature type="compositionally biased region" description="Polar residues" evidence="1">
    <location>
        <begin position="158"/>
        <end position="169"/>
    </location>
</feature>
<feature type="compositionally biased region" description="Basic and acidic residues" evidence="1">
    <location>
        <begin position="274"/>
        <end position="285"/>
    </location>
</feature>
<feature type="region of interest" description="Disordered" evidence="1">
    <location>
        <begin position="239"/>
        <end position="287"/>
    </location>
</feature>
<reference evidence="2" key="1">
    <citation type="journal article" date="2020" name="Phytopathology">
        <title>Genome Sequence Resources of Colletotrichum truncatum, C. plurivorum, C. musicola, and C. sojae: Four Species Pathogenic to Soybean (Glycine max).</title>
        <authorList>
            <person name="Rogerio F."/>
            <person name="Boufleur T.R."/>
            <person name="Ciampi-Guillardi M."/>
            <person name="Sukno S.A."/>
            <person name="Thon M.R."/>
            <person name="Massola Junior N.S."/>
            <person name="Baroncelli R."/>
        </authorList>
    </citation>
    <scope>NUCLEOTIDE SEQUENCE</scope>
    <source>
        <strain evidence="2">LFN00145</strain>
    </source>
</reference>
<proteinExistence type="predicted"/>
<evidence type="ECO:0000256" key="1">
    <source>
        <dbReference type="SAM" id="MobiDB-lite"/>
    </source>
</evidence>